<dbReference type="Gene3D" id="3.40.630.40">
    <property type="entry name" value="Zn-dependent exopeptidases"/>
    <property type="match status" value="1"/>
</dbReference>
<dbReference type="HOGENOM" id="CLU_014322_1_1_9"/>
<keyword evidence="3" id="KW-0732">Signal</keyword>
<name>B2A8A4_NATTJ</name>
<organism evidence="5 6">
    <name type="scientific">Natranaerobius thermophilus (strain ATCC BAA-1301 / DSM 18059 / JW/NM-WN-LF)</name>
    <dbReference type="NCBI Taxonomy" id="457570"/>
    <lineage>
        <taxon>Bacteria</taxon>
        <taxon>Bacillati</taxon>
        <taxon>Bacillota</taxon>
        <taxon>Clostridia</taxon>
        <taxon>Natranaerobiales</taxon>
        <taxon>Natranaerobiaceae</taxon>
        <taxon>Natranaerobius</taxon>
    </lineage>
</organism>
<dbReference type="InterPro" id="IPR050695">
    <property type="entry name" value="N-acetylmuramoyl_amidase_3"/>
</dbReference>
<dbReference type="InterPro" id="IPR003646">
    <property type="entry name" value="SH3-like_bac-type"/>
</dbReference>
<evidence type="ECO:0000256" key="1">
    <source>
        <dbReference type="ARBA" id="ARBA00022801"/>
    </source>
</evidence>
<dbReference type="GO" id="GO:0030288">
    <property type="term" value="C:outer membrane-bounded periplasmic space"/>
    <property type="evidence" value="ECO:0007669"/>
    <property type="project" value="TreeGrafter"/>
</dbReference>
<dbReference type="EMBL" id="CP001034">
    <property type="protein sequence ID" value="ACB84470.1"/>
    <property type="molecule type" value="Genomic_DNA"/>
</dbReference>
<dbReference type="GO" id="GO:0009253">
    <property type="term" value="P:peptidoglycan catabolic process"/>
    <property type="evidence" value="ECO:0007669"/>
    <property type="project" value="InterPro"/>
</dbReference>
<keyword evidence="6" id="KW-1185">Reference proteome</keyword>
<dbReference type="PANTHER" id="PTHR30404:SF0">
    <property type="entry name" value="N-ACETYLMURAMOYL-L-ALANINE AMIDASE AMIC"/>
    <property type="match status" value="1"/>
</dbReference>
<evidence type="ECO:0000313" key="6">
    <source>
        <dbReference type="Proteomes" id="UP000001683"/>
    </source>
</evidence>
<keyword evidence="2" id="KW-0961">Cell wall biogenesis/degradation</keyword>
<dbReference type="SMART" id="SM00646">
    <property type="entry name" value="Ami_3"/>
    <property type="match status" value="1"/>
</dbReference>
<evidence type="ECO:0000259" key="4">
    <source>
        <dbReference type="PROSITE" id="PS51781"/>
    </source>
</evidence>
<reference evidence="5 6" key="2">
    <citation type="journal article" date="2011" name="J. Bacteriol.">
        <title>Complete genome sequence of the anaerobic, halophilic alkalithermophile Natranaerobius thermophilus JW/NM-WN-LF.</title>
        <authorList>
            <person name="Zhao B."/>
            <person name="Mesbah N.M."/>
            <person name="Dalin E."/>
            <person name="Goodwin L."/>
            <person name="Nolan M."/>
            <person name="Pitluck S."/>
            <person name="Chertkov O."/>
            <person name="Brettin T.S."/>
            <person name="Han J."/>
            <person name="Larimer F.W."/>
            <person name="Land M.L."/>
            <person name="Hauser L."/>
            <person name="Kyrpides N."/>
            <person name="Wiegel J."/>
        </authorList>
    </citation>
    <scope>NUCLEOTIDE SEQUENCE [LARGE SCALE GENOMIC DNA]</scope>
    <source>
        <strain evidence="6">ATCC BAA-1301 / DSM 18059 / JW/NM-WN-LF</strain>
    </source>
</reference>
<protein>
    <submittedName>
        <fullName evidence="5">N-acetylmuramoyl-L-alanine amidase</fullName>
        <ecNumber evidence="5">3.5.1.28</ecNumber>
    </submittedName>
</protein>
<dbReference type="GO" id="GO:0071555">
    <property type="term" value="P:cell wall organization"/>
    <property type="evidence" value="ECO:0007669"/>
    <property type="project" value="UniProtKB-KW"/>
</dbReference>
<dbReference type="InParanoid" id="B2A8A4"/>
<dbReference type="SUPFAM" id="SSF53187">
    <property type="entry name" value="Zn-dependent exopeptidases"/>
    <property type="match status" value="1"/>
</dbReference>
<reference evidence="5 6" key="1">
    <citation type="submission" date="2008-04" db="EMBL/GenBank/DDBJ databases">
        <title>Complete sequence of chromosome of Natranaerobius thermophilus JW/NM-WN-LF.</title>
        <authorList>
            <consortium name="US DOE Joint Genome Institute"/>
            <person name="Copeland A."/>
            <person name="Lucas S."/>
            <person name="Lapidus A."/>
            <person name="Glavina del Rio T."/>
            <person name="Dalin E."/>
            <person name="Tice H."/>
            <person name="Bruce D."/>
            <person name="Goodwin L."/>
            <person name="Pitluck S."/>
            <person name="Chertkov O."/>
            <person name="Brettin T."/>
            <person name="Detter J.C."/>
            <person name="Han C."/>
            <person name="Kuske C.R."/>
            <person name="Schmutz J."/>
            <person name="Larimer F."/>
            <person name="Land M."/>
            <person name="Hauser L."/>
            <person name="Kyrpides N."/>
            <person name="Lykidis A."/>
            <person name="Mesbah N.M."/>
            <person name="Wiegel J."/>
        </authorList>
    </citation>
    <scope>NUCLEOTIDE SEQUENCE [LARGE SCALE GENOMIC DNA]</scope>
    <source>
        <strain evidence="6">ATCC BAA-1301 / DSM 18059 / JW/NM-WN-LF</strain>
    </source>
</reference>
<keyword evidence="1 5" id="KW-0378">Hydrolase</keyword>
<evidence type="ECO:0000313" key="5">
    <source>
        <dbReference type="EMBL" id="ACB84470.1"/>
    </source>
</evidence>
<dbReference type="eggNOG" id="COG3103">
    <property type="taxonomic scope" value="Bacteria"/>
</dbReference>
<dbReference type="FunCoup" id="B2A8A4">
    <property type="interactions" value="112"/>
</dbReference>
<dbReference type="GO" id="GO:0008745">
    <property type="term" value="F:N-acetylmuramoyl-L-alanine amidase activity"/>
    <property type="evidence" value="ECO:0007669"/>
    <property type="project" value="UniProtKB-EC"/>
</dbReference>
<dbReference type="PROSITE" id="PS51781">
    <property type="entry name" value="SH3B"/>
    <property type="match status" value="1"/>
</dbReference>
<accession>B2A8A4</accession>
<dbReference type="PANTHER" id="PTHR30404">
    <property type="entry name" value="N-ACETYLMURAMOYL-L-ALANINE AMIDASE"/>
    <property type="match status" value="1"/>
</dbReference>
<gene>
    <name evidence="5" type="ordered locus">Nther_0885</name>
</gene>
<dbReference type="STRING" id="457570.Nther_0885"/>
<dbReference type="CDD" id="cd02696">
    <property type="entry name" value="MurNAc-LAA"/>
    <property type="match status" value="1"/>
</dbReference>
<dbReference type="Gene3D" id="2.30.30.40">
    <property type="entry name" value="SH3 Domains"/>
    <property type="match status" value="1"/>
</dbReference>
<proteinExistence type="predicted"/>
<dbReference type="eggNOG" id="COG0860">
    <property type="taxonomic scope" value="Bacteria"/>
</dbReference>
<feature type="chain" id="PRO_5039447974" evidence="3">
    <location>
        <begin position="26"/>
        <end position="300"/>
    </location>
</feature>
<dbReference type="EC" id="3.5.1.28" evidence="5"/>
<feature type="signal peptide" evidence="3">
    <location>
        <begin position="1"/>
        <end position="25"/>
    </location>
</feature>
<dbReference type="RefSeq" id="WP_012447348.1">
    <property type="nucleotide sequence ID" value="NC_010718.1"/>
</dbReference>
<dbReference type="SMART" id="SM00287">
    <property type="entry name" value="SH3b"/>
    <property type="match status" value="1"/>
</dbReference>
<evidence type="ECO:0000256" key="2">
    <source>
        <dbReference type="ARBA" id="ARBA00023316"/>
    </source>
</evidence>
<dbReference type="Proteomes" id="UP000001683">
    <property type="component" value="Chromosome"/>
</dbReference>
<sequence>MKGLKLTISLLVFVLLLAASGPIMGNEVSAEELEEAEVVVETLNVRSGPGLSNSLIDQVHQGETYDVLDKQTNESESYYQDWVKIDFSGYEEAWVSQDYVNITTPEAIDPEPENNSYRPLEGTRIVLDPGHGGWDPGAVGPTGLTEKEVALDVSFKTQDKLESLGAEVYLTRESDIDIPLANRAYFANDLWADLFISIHANGAINRGAQGTETHYSSWRNPNDYFLAESLQDSMIDNINRVDRGIIDSNFAVLTHARMPAALVELAFISNYEEERLLGSDYFQENAAQGITEGIVDYFNY</sequence>
<dbReference type="Pfam" id="PF08239">
    <property type="entry name" value="SH3_3"/>
    <property type="match status" value="1"/>
</dbReference>
<evidence type="ECO:0000256" key="3">
    <source>
        <dbReference type="SAM" id="SignalP"/>
    </source>
</evidence>
<feature type="domain" description="SH3b" evidence="4">
    <location>
        <begin position="33"/>
        <end position="104"/>
    </location>
</feature>
<dbReference type="KEGG" id="nth:Nther_0885"/>
<dbReference type="Pfam" id="PF01520">
    <property type="entry name" value="Amidase_3"/>
    <property type="match status" value="1"/>
</dbReference>
<dbReference type="InterPro" id="IPR002508">
    <property type="entry name" value="MurNAc-LAA_cat"/>
</dbReference>
<dbReference type="AlphaFoldDB" id="B2A8A4"/>